<dbReference type="OrthoDB" id="64220at2759"/>
<keyword evidence="5" id="KW-0808">Transferase</keyword>
<dbReference type="RefSeq" id="XP_002770189.1">
    <property type="nucleotide sequence ID" value="XM_002770143.1"/>
</dbReference>
<dbReference type="VEuPathDB" id="FungiDB:DEHA2C08800g"/>
<dbReference type="UniPathway" id="UPA00077">
    <property type="reaction ID" value="UER00149"/>
</dbReference>
<dbReference type="OMA" id="QYHSLHA"/>
<comment type="pathway">
    <text evidence="2">Cofactor biosynthesis; tetrahydrofolate biosynthesis; 4-aminobenzoate from chorismate: step 1/2.</text>
</comment>
<feature type="domain" description="Anthranilate synthase component I N-terminal" evidence="12">
    <location>
        <begin position="287"/>
        <end position="446"/>
    </location>
</feature>
<evidence type="ECO:0000256" key="8">
    <source>
        <dbReference type="ARBA" id="ARBA00031329"/>
    </source>
</evidence>
<comment type="catalytic activity">
    <reaction evidence="1">
        <text>chorismate + L-glutamine = 4-amino-4-deoxychorismate + L-glutamate</text>
        <dbReference type="Rhea" id="RHEA:11672"/>
        <dbReference type="ChEBI" id="CHEBI:29748"/>
        <dbReference type="ChEBI" id="CHEBI:29985"/>
        <dbReference type="ChEBI" id="CHEBI:58359"/>
        <dbReference type="ChEBI" id="CHEBI:58406"/>
        <dbReference type="EC" id="2.6.1.85"/>
    </reaction>
</comment>
<gene>
    <name evidence="13" type="ordered locus">DEHA2C08800g</name>
</gene>
<dbReference type="EMBL" id="CR382135">
    <property type="protein sequence ID" value="CAR65553.1"/>
    <property type="molecule type" value="Genomic_DNA"/>
</dbReference>
<dbReference type="PROSITE" id="PS51273">
    <property type="entry name" value="GATASE_TYPE_1"/>
    <property type="match status" value="1"/>
</dbReference>
<evidence type="ECO:0000259" key="11">
    <source>
        <dbReference type="Pfam" id="PF00425"/>
    </source>
</evidence>
<dbReference type="GO" id="GO:0046656">
    <property type="term" value="P:folic acid biosynthetic process"/>
    <property type="evidence" value="ECO:0007669"/>
    <property type="project" value="UniProtKB-KW"/>
</dbReference>
<dbReference type="Gene3D" id="3.40.50.880">
    <property type="match status" value="1"/>
</dbReference>
<dbReference type="NCBIfam" id="TIGR01823">
    <property type="entry name" value="PabB-fungal"/>
    <property type="match status" value="1"/>
</dbReference>
<dbReference type="InterPro" id="IPR017926">
    <property type="entry name" value="GATASE"/>
</dbReference>
<evidence type="ECO:0000256" key="3">
    <source>
        <dbReference type="ARBA" id="ARBA00005970"/>
    </source>
</evidence>
<dbReference type="NCBIfam" id="TIGR00566">
    <property type="entry name" value="trpG_papA"/>
    <property type="match status" value="1"/>
</dbReference>
<evidence type="ECO:0000256" key="6">
    <source>
        <dbReference type="ARBA" id="ARBA00022909"/>
    </source>
</evidence>
<dbReference type="Gene3D" id="3.60.120.10">
    <property type="entry name" value="Anthranilate synthase"/>
    <property type="match status" value="1"/>
</dbReference>
<dbReference type="GO" id="GO:0046820">
    <property type="term" value="F:4-amino-4-deoxychorismate synthase activity"/>
    <property type="evidence" value="ECO:0007669"/>
    <property type="project" value="UniProtKB-EC"/>
</dbReference>
<reference evidence="13 14" key="1">
    <citation type="journal article" date="2004" name="Nature">
        <title>Genome evolution in yeasts.</title>
        <authorList>
            <consortium name="Genolevures"/>
            <person name="Dujon B."/>
            <person name="Sherman D."/>
            <person name="Fischer G."/>
            <person name="Durrens P."/>
            <person name="Casaregola S."/>
            <person name="Lafontaine I."/>
            <person name="de Montigny J."/>
            <person name="Marck C."/>
            <person name="Neuveglise C."/>
            <person name="Talla E."/>
            <person name="Goffard N."/>
            <person name="Frangeul L."/>
            <person name="Aigle M."/>
            <person name="Anthouard V."/>
            <person name="Babour A."/>
            <person name="Barbe V."/>
            <person name="Barnay S."/>
            <person name="Blanchin S."/>
            <person name="Beckerich J.M."/>
            <person name="Beyne E."/>
            <person name="Bleykasten C."/>
            <person name="Boisrame A."/>
            <person name="Boyer J."/>
            <person name="Cattolico L."/>
            <person name="Confanioleri F."/>
            <person name="de Daruvar A."/>
            <person name="Despons L."/>
            <person name="Fabre E."/>
            <person name="Fairhead C."/>
            <person name="Ferry-Dumazet H."/>
            <person name="Groppi A."/>
            <person name="Hantraye F."/>
            <person name="Hennequin C."/>
            <person name="Jauniaux N."/>
            <person name="Joyet P."/>
            <person name="Kachouri R."/>
            <person name="Kerrest A."/>
            <person name="Koszul R."/>
            <person name="Lemaire M."/>
            <person name="Lesur I."/>
            <person name="Ma L."/>
            <person name="Muller H."/>
            <person name="Nicaud J.M."/>
            <person name="Nikolski M."/>
            <person name="Oztas S."/>
            <person name="Ozier-Kalogeropoulos O."/>
            <person name="Pellenz S."/>
            <person name="Potier S."/>
            <person name="Richard G.F."/>
            <person name="Straub M.L."/>
            <person name="Suleau A."/>
            <person name="Swennene D."/>
            <person name="Tekaia F."/>
            <person name="Wesolowski-Louvel M."/>
            <person name="Westhof E."/>
            <person name="Wirth B."/>
            <person name="Zeniou-Meyer M."/>
            <person name="Zivanovic I."/>
            <person name="Bolotin-Fukuhara M."/>
            <person name="Thierry A."/>
            <person name="Bouchier C."/>
            <person name="Caudron B."/>
            <person name="Scarpelli C."/>
            <person name="Gaillardin C."/>
            <person name="Weissenbach J."/>
            <person name="Wincker P."/>
            <person name="Souciet J.L."/>
        </authorList>
    </citation>
    <scope>NUCLEOTIDE SEQUENCE [LARGE SCALE GENOMIC DNA]</scope>
    <source>
        <strain evidence="14">ATCC 36239 / CBS 767 / BCRC 21394 / JCM 1990 / NBRC 0083 / IGC 2968</strain>
    </source>
</reference>
<feature type="domain" description="Chorismate-utilising enzyme C-terminal" evidence="11">
    <location>
        <begin position="505"/>
        <end position="780"/>
    </location>
</feature>
<dbReference type="InterPro" id="IPR015890">
    <property type="entry name" value="Chorismate_C"/>
</dbReference>
<dbReference type="GO" id="GO:0046654">
    <property type="term" value="P:tetrahydrofolate biosynthetic process"/>
    <property type="evidence" value="ECO:0007669"/>
    <property type="project" value="UniProtKB-UniPathway"/>
</dbReference>
<evidence type="ECO:0000256" key="7">
    <source>
        <dbReference type="ARBA" id="ARBA00022962"/>
    </source>
</evidence>
<evidence type="ECO:0000313" key="13">
    <source>
        <dbReference type="EMBL" id="CAR65553.1"/>
    </source>
</evidence>
<feature type="domain" description="Glutamine amidotransferase" evidence="10">
    <location>
        <begin position="3"/>
        <end position="218"/>
    </location>
</feature>
<dbReference type="SUPFAM" id="SSF52317">
    <property type="entry name" value="Class I glutamine amidotransferase-like"/>
    <property type="match status" value="1"/>
</dbReference>
<protein>
    <recommendedName>
        <fullName evidence="4">aminodeoxychorismate synthase</fullName>
        <ecNumber evidence="4">2.6.1.85</ecNumber>
    </recommendedName>
    <alternativeName>
        <fullName evidence="8">Para-aminobenzoate synthase</fullName>
    </alternativeName>
    <alternativeName>
        <fullName evidence="9">p-aminobenzoic acid synthase</fullName>
    </alternativeName>
</protein>
<evidence type="ECO:0000313" key="14">
    <source>
        <dbReference type="Proteomes" id="UP000000599"/>
    </source>
</evidence>
<dbReference type="Pfam" id="PF00117">
    <property type="entry name" value="GATase"/>
    <property type="match status" value="1"/>
</dbReference>
<dbReference type="Proteomes" id="UP000000599">
    <property type="component" value="Chromosome C"/>
</dbReference>
<keyword evidence="14" id="KW-1185">Reference proteome</keyword>
<dbReference type="eggNOG" id="KOG1224">
    <property type="taxonomic scope" value="Eukaryota"/>
</dbReference>
<evidence type="ECO:0000259" key="12">
    <source>
        <dbReference type="Pfam" id="PF04715"/>
    </source>
</evidence>
<evidence type="ECO:0000256" key="2">
    <source>
        <dbReference type="ARBA" id="ARBA00005009"/>
    </source>
</evidence>
<sequence length="789" mass="89854">MILLIDSYDSFTNNLSQLIIDNTGKEVITIHNDTFKPNEYEFFMEVYIPMFDYIVIGPGPGHPSNIEDVGIVRWILHYFGEREPEKAIPVLGICLGFQCLCFEFGNEVKKLEKVRHGQIYDVHPIAHSSGNDLYPSADGNNDPKAAFPSVRYHSLYVDIDSLSDDIIPLAYCYEQNEEDNGHSMVLMAAKHKSLPFYGVQYHPESICSSKGNELIIDFDRIATNYNAVSRPNVSITREGDKQKGLLNELINKRALHETSLLKGDKLLYTGNEIPSIHFKKIAIPSQDMVTPVDICEYLHEKESNFFLLNSASVPGEWSIIGIPIEGQSEIITHSVDAIQEVTIQKYKSSFNETLHLETSEKVWNLIGDRMKTSYIPRTVINESLKDIPSREAPFFGGFIGLISYEEGQHIGIEKLESLCNSPTPDVKLIFIERFMLYDHINNEWFIGSINSKADDSNWCDQLSEELENVHKVGKLRLDINKVSESVKNLCKDLDKTEIDFDFPSHEIYKKQFELCQEYLHSGNSYELCLTTQSKITLPSYIKPWDIYKVLTLRKNPSPFSCFMQFEDIVLVSSSPERFLSWKDDEQKNKMIELRPIKGTVKRTPEVDLKMASEILKTPKEMGENLMIVDLIRHDLHQFIDNVTVSQLMAVEEYKTVYQLVSVIQGVLKQNEYHGIDILHHSLPPGSMTGAPKKRSVELLQAIETLQPNSNSGGRRGIYSGVSGYWSVTDDSDWSVVIRSVYHYVDDKENQKDKTIWRIGAGGAITVLSDPEGEWEEMKLKLSSALQAFK</sequence>
<dbReference type="AlphaFoldDB" id="B5RT91"/>
<accession>B5RT91</accession>
<evidence type="ECO:0000256" key="5">
    <source>
        <dbReference type="ARBA" id="ARBA00022679"/>
    </source>
</evidence>
<dbReference type="EC" id="2.6.1.85" evidence="4"/>
<dbReference type="PANTHER" id="PTHR11236:SF18">
    <property type="entry name" value="AMINODEOXYCHORISMATE SYNTHASE"/>
    <property type="match status" value="1"/>
</dbReference>
<proteinExistence type="inferred from homology"/>
<dbReference type="PRINTS" id="PR00096">
    <property type="entry name" value="GATASE"/>
</dbReference>
<evidence type="ECO:0000256" key="9">
    <source>
        <dbReference type="ARBA" id="ARBA00031904"/>
    </source>
</evidence>
<dbReference type="SUPFAM" id="SSF56322">
    <property type="entry name" value="ADC synthase"/>
    <property type="match status" value="1"/>
</dbReference>
<dbReference type="Pfam" id="PF04715">
    <property type="entry name" value="Anth_synt_I_N"/>
    <property type="match status" value="1"/>
</dbReference>
<dbReference type="InterPro" id="IPR006805">
    <property type="entry name" value="Anth_synth_I_N"/>
</dbReference>
<evidence type="ECO:0000256" key="1">
    <source>
        <dbReference type="ARBA" id="ARBA00001000"/>
    </source>
</evidence>
<name>B5RT91_DEBHA</name>
<keyword evidence="6" id="KW-0289">Folate biosynthesis</keyword>
<dbReference type="GO" id="GO:0005737">
    <property type="term" value="C:cytoplasm"/>
    <property type="evidence" value="ECO:0007669"/>
    <property type="project" value="TreeGrafter"/>
</dbReference>
<dbReference type="InterPro" id="IPR006221">
    <property type="entry name" value="TrpG/PapA_dom"/>
</dbReference>
<dbReference type="InterPro" id="IPR005801">
    <property type="entry name" value="ADC_synthase"/>
</dbReference>
<keyword evidence="7" id="KW-0315">Glutamine amidotransferase</keyword>
<dbReference type="PRINTS" id="PR00097">
    <property type="entry name" value="ANTSNTHASEII"/>
</dbReference>
<evidence type="ECO:0000259" key="10">
    <source>
        <dbReference type="Pfam" id="PF00117"/>
    </source>
</evidence>
<dbReference type="HOGENOM" id="CLU_006493_0_0_1"/>
<organism evidence="13 14">
    <name type="scientific">Debaryomyces hansenii (strain ATCC 36239 / CBS 767 / BCRC 21394 / JCM 1990 / NBRC 0083 / IGC 2968)</name>
    <name type="common">Yeast</name>
    <name type="synonym">Torulaspora hansenii</name>
    <dbReference type="NCBI Taxonomy" id="284592"/>
    <lineage>
        <taxon>Eukaryota</taxon>
        <taxon>Fungi</taxon>
        <taxon>Dikarya</taxon>
        <taxon>Ascomycota</taxon>
        <taxon>Saccharomycotina</taxon>
        <taxon>Pichiomycetes</taxon>
        <taxon>Debaryomycetaceae</taxon>
        <taxon>Debaryomyces</taxon>
    </lineage>
</organism>
<comment type="similarity">
    <text evidence="3">In the C-terminal section; belongs to the anthranilate synthase component I family.</text>
</comment>
<dbReference type="InterPro" id="IPR019999">
    <property type="entry name" value="Anth_synth_I-like"/>
</dbReference>
<dbReference type="InterPro" id="IPR010117">
    <property type="entry name" value="PabB_fungal"/>
</dbReference>
<dbReference type="GO" id="GO:0008153">
    <property type="term" value="P:4-aminobenzoate biosynthetic process"/>
    <property type="evidence" value="ECO:0007669"/>
    <property type="project" value="EnsemblFungi"/>
</dbReference>
<dbReference type="PANTHER" id="PTHR11236">
    <property type="entry name" value="AMINOBENZOATE/ANTHRANILATE SYNTHASE"/>
    <property type="match status" value="1"/>
</dbReference>
<dbReference type="InParanoid" id="B5RT91"/>
<evidence type="ECO:0000256" key="4">
    <source>
        <dbReference type="ARBA" id="ARBA00013139"/>
    </source>
</evidence>
<dbReference type="CDD" id="cd01743">
    <property type="entry name" value="GATase1_Anthranilate_Synthase"/>
    <property type="match status" value="1"/>
</dbReference>
<dbReference type="STRING" id="284592.B5RT91"/>
<dbReference type="GeneID" id="8998340"/>
<dbReference type="GO" id="GO:0000162">
    <property type="term" value="P:L-tryptophan biosynthetic process"/>
    <property type="evidence" value="ECO:0007669"/>
    <property type="project" value="TreeGrafter"/>
</dbReference>
<dbReference type="KEGG" id="dha:DEHA2C08800g"/>
<dbReference type="MEROPS" id="C26.958"/>
<dbReference type="InterPro" id="IPR029062">
    <property type="entry name" value="Class_I_gatase-like"/>
</dbReference>
<dbReference type="FunCoup" id="B5RT91">
    <property type="interactions" value="186"/>
</dbReference>
<dbReference type="Pfam" id="PF00425">
    <property type="entry name" value="Chorismate_bind"/>
    <property type="match status" value="1"/>
</dbReference>